<proteinExistence type="inferred from homology"/>
<dbReference type="InterPro" id="IPR013825">
    <property type="entry name" value="Topo_IA_cen_sub2"/>
</dbReference>
<dbReference type="Pfam" id="PF01396">
    <property type="entry name" value="Zn_ribbon_Top1"/>
    <property type="match status" value="3"/>
</dbReference>
<dbReference type="EMBL" id="ABCA03000055">
    <property type="protein sequence ID" value="EDR99406.1"/>
    <property type="molecule type" value="Genomic_DNA"/>
</dbReference>
<dbReference type="NCBIfam" id="TIGR01051">
    <property type="entry name" value="topA_bact"/>
    <property type="match status" value="1"/>
</dbReference>
<dbReference type="GO" id="GO:0003917">
    <property type="term" value="F:DNA topoisomerase type I (single strand cut, ATP-independent) activity"/>
    <property type="evidence" value="ECO:0007669"/>
    <property type="project" value="UniProtKB-UniRule"/>
</dbReference>
<dbReference type="GO" id="GO:0006265">
    <property type="term" value="P:DNA topological change"/>
    <property type="evidence" value="ECO:0007669"/>
    <property type="project" value="UniProtKB-UniRule"/>
</dbReference>
<feature type="site" description="Interaction with DNA" evidence="10">
    <location>
        <position position="152"/>
    </location>
</feature>
<organism evidence="13 14">
    <name type="scientific">[Eubacterium] siraeum DSM 15702</name>
    <dbReference type="NCBI Taxonomy" id="428128"/>
    <lineage>
        <taxon>Bacteria</taxon>
        <taxon>Bacillati</taxon>
        <taxon>Bacillota</taxon>
        <taxon>Clostridia</taxon>
        <taxon>Eubacteriales</taxon>
        <taxon>Oscillospiraceae</taxon>
        <taxon>Oscillospiraceae incertae sedis</taxon>
    </lineage>
</organism>
<accession>B0MRI8</accession>
<dbReference type="InterPro" id="IPR028612">
    <property type="entry name" value="Topoisom_1_IA"/>
</dbReference>
<evidence type="ECO:0000259" key="12">
    <source>
        <dbReference type="PROSITE" id="PS52039"/>
    </source>
</evidence>
<sequence length="713" mass="79728">MNRHIAGTERKTKNLSHLVIVESPAKAKTIEKYLGKDYSVVASVGHIRDLPKSKLGVDVDNNFEPKYENKKDKAALIKELKKDAKASDIVYLATDPDREGEAISWHLAHVLGISPDAPVRVTFSEITKSGIEAGMSHPRTLDMDLINAQQARRILDRIVGYKLSPFLWKKVRRGLSAGRVQSVAVRLIVDREQEIESFEAQEYWSIDAKLLSASSRRAFPAKLTEVKGEKFKALNKEETDKVLAMLENGEFIITNIKNSTRKKTPAPPFTTSTLQQEASRKLSFNARRTMKAAQELYEGVEIPDMGAVGIITYMRTDSLRISDEAKAAAAQMIESTYGKEYLPSKPRVFKSKNNAQDAHEAIRPTIITLTPEKVKSALSGDQYKLYKLIWERFMASQMENQLLDTKAVDITCGECLFKANGYTVKFDGFTKLYEESKDNDEEEGGALPALEVGEKLKVKELTGNQHFTQPPPRYTEASLIKALEENGIGRPSTYAPTIATILDRHYVEREAKQLKPTSLGIVITDLMKGHFERIVDAKFTAQMESDLDKIEAGKADWVDVLGKFYTGFDKMLTKAEKDMEGKRVKIPDEPTDIVCDKCGKPMVIKIGPYGKFLGCSGFPECKNTKRIVNETGGLCPHCGGKMLAKKSKKGKPFFGCENYKDCNFMTWDTPLEDKCPKCGSTLFKKVGKQGQVYCAKDGCGYVRPADEDKKNEN</sequence>
<dbReference type="InterPro" id="IPR003602">
    <property type="entry name" value="Topo_IA_DNA-bd_dom"/>
</dbReference>
<dbReference type="PROSITE" id="PS50880">
    <property type="entry name" value="TOPRIM"/>
    <property type="match status" value="1"/>
</dbReference>
<dbReference type="CDD" id="cd00186">
    <property type="entry name" value="TOP1Ac"/>
    <property type="match status" value="1"/>
</dbReference>
<evidence type="ECO:0000256" key="5">
    <source>
        <dbReference type="ARBA" id="ARBA00022833"/>
    </source>
</evidence>
<keyword evidence="4" id="KW-0863">Zinc-finger</keyword>
<dbReference type="SUPFAM" id="SSF56712">
    <property type="entry name" value="Prokaryotic type I DNA topoisomerase"/>
    <property type="match status" value="1"/>
</dbReference>
<keyword evidence="7 10" id="KW-0799">Topoisomerase</keyword>
<dbReference type="GO" id="GO:0008270">
    <property type="term" value="F:zinc ion binding"/>
    <property type="evidence" value="ECO:0007669"/>
    <property type="project" value="UniProtKB-KW"/>
</dbReference>
<dbReference type="Pfam" id="PF01751">
    <property type="entry name" value="Toprim"/>
    <property type="match status" value="1"/>
</dbReference>
<dbReference type="InterPro" id="IPR013824">
    <property type="entry name" value="Topo_IA_cen_sub1"/>
</dbReference>
<feature type="site" description="Interaction with DNA" evidence="10">
    <location>
        <position position="46"/>
    </location>
</feature>
<dbReference type="PRINTS" id="PR00417">
    <property type="entry name" value="PRTPISMRASEI"/>
</dbReference>
<feature type="site" description="Interaction with DNA" evidence="10">
    <location>
        <position position="153"/>
    </location>
</feature>
<comment type="subunit">
    <text evidence="10">Monomer.</text>
</comment>
<evidence type="ECO:0000256" key="2">
    <source>
        <dbReference type="ARBA" id="ARBA00009446"/>
    </source>
</evidence>
<feature type="site" description="Interaction with DNA" evidence="10">
    <location>
        <position position="156"/>
    </location>
</feature>
<dbReference type="Gene3D" id="1.10.290.10">
    <property type="entry name" value="Topoisomerase I, domain 4"/>
    <property type="match status" value="1"/>
</dbReference>
<evidence type="ECO:0000256" key="10">
    <source>
        <dbReference type="HAMAP-Rule" id="MF_00952"/>
    </source>
</evidence>
<evidence type="ECO:0000259" key="11">
    <source>
        <dbReference type="PROSITE" id="PS50880"/>
    </source>
</evidence>
<dbReference type="PROSITE" id="PS52039">
    <property type="entry name" value="TOPO_IA_2"/>
    <property type="match status" value="1"/>
</dbReference>
<evidence type="ECO:0000256" key="9">
    <source>
        <dbReference type="ARBA" id="ARBA00023235"/>
    </source>
</evidence>
<feature type="region of interest" description="Interaction with DNA" evidence="10">
    <location>
        <begin position="176"/>
        <end position="181"/>
    </location>
</feature>
<dbReference type="EC" id="5.6.2.1" evidence="10"/>
<dbReference type="SMART" id="SM00436">
    <property type="entry name" value="TOP1Bc"/>
    <property type="match status" value="1"/>
</dbReference>
<feature type="active site" description="O-(5'-phospho-DNA)-tyrosine intermediate" evidence="10">
    <location>
        <position position="313"/>
    </location>
</feature>
<feature type="site" description="Interaction with DNA" evidence="10">
    <location>
        <position position="168"/>
    </location>
</feature>
<dbReference type="InterPro" id="IPR023406">
    <property type="entry name" value="Topo_IA_AS"/>
</dbReference>
<dbReference type="InterPro" id="IPR005733">
    <property type="entry name" value="TopoI_bac-type"/>
</dbReference>
<feature type="domain" description="Toprim" evidence="11">
    <location>
        <begin position="16"/>
        <end position="126"/>
    </location>
</feature>
<evidence type="ECO:0000256" key="8">
    <source>
        <dbReference type="ARBA" id="ARBA00023125"/>
    </source>
</evidence>
<dbReference type="InterPro" id="IPR013826">
    <property type="entry name" value="Topo_IA_cen_sub3"/>
</dbReference>
<evidence type="ECO:0000256" key="4">
    <source>
        <dbReference type="ARBA" id="ARBA00022771"/>
    </source>
</evidence>
<comment type="catalytic activity">
    <reaction evidence="1 10">
        <text>ATP-independent breakage of single-stranded DNA, followed by passage and rejoining.</text>
        <dbReference type="EC" id="5.6.2.1"/>
    </reaction>
</comment>
<dbReference type="Gene3D" id="3.30.65.10">
    <property type="entry name" value="Bacterial Topoisomerase I, domain 1"/>
    <property type="match status" value="2"/>
</dbReference>
<dbReference type="SUPFAM" id="SSF57783">
    <property type="entry name" value="Zinc beta-ribbon"/>
    <property type="match status" value="1"/>
</dbReference>
<dbReference type="Pfam" id="PF01131">
    <property type="entry name" value="Topoisom_bac"/>
    <property type="match status" value="1"/>
</dbReference>
<dbReference type="InterPro" id="IPR003601">
    <property type="entry name" value="Topo_IA_2"/>
</dbReference>
<reference evidence="13" key="2">
    <citation type="submission" date="2014-06" db="EMBL/GenBank/DDBJ databases">
        <title>Draft genome sequence of Eubacterium siraeum (DSM 15702).</title>
        <authorList>
            <person name="Sudarsanam P."/>
            <person name="Ley R."/>
            <person name="Guruge J."/>
            <person name="Turnbaugh P.J."/>
            <person name="Mahowald M."/>
            <person name="Liep D."/>
            <person name="Gordon J."/>
        </authorList>
    </citation>
    <scope>NUCLEOTIDE SEQUENCE</scope>
    <source>
        <strain evidence="13">DSM 15702</strain>
    </source>
</reference>
<comment type="similarity">
    <text evidence="2 10">Belongs to the type IA topoisomerase family.</text>
</comment>
<dbReference type="Proteomes" id="UP000005326">
    <property type="component" value="Unassembled WGS sequence"/>
</dbReference>
<dbReference type="GO" id="GO:0005694">
    <property type="term" value="C:chromosome"/>
    <property type="evidence" value="ECO:0007669"/>
    <property type="project" value="InterPro"/>
</dbReference>
<keyword evidence="3" id="KW-0479">Metal-binding</keyword>
<evidence type="ECO:0000256" key="1">
    <source>
        <dbReference type="ARBA" id="ARBA00000213"/>
    </source>
</evidence>
<dbReference type="SMART" id="SM00437">
    <property type="entry name" value="TOP1Ac"/>
    <property type="match status" value="1"/>
</dbReference>
<name>B0MRI8_9FIRM</name>
<feature type="site" description="Interaction with DNA" evidence="10">
    <location>
        <position position="161"/>
    </location>
</feature>
<comment type="caution">
    <text evidence="13">The sequence shown here is derived from an EMBL/GenBank/DDBJ whole genome shotgun (WGS) entry which is preliminary data.</text>
</comment>
<dbReference type="PROSITE" id="PS00396">
    <property type="entry name" value="TOPO_IA_1"/>
    <property type="match status" value="1"/>
</dbReference>
<keyword evidence="8 10" id="KW-0238">DNA-binding</keyword>
<dbReference type="GO" id="GO:0003677">
    <property type="term" value="F:DNA binding"/>
    <property type="evidence" value="ECO:0007669"/>
    <property type="project" value="UniProtKB-KW"/>
</dbReference>
<keyword evidence="6" id="KW-0460">Magnesium</keyword>
<dbReference type="InterPro" id="IPR013497">
    <property type="entry name" value="Topo_IA_cen"/>
</dbReference>
<keyword evidence="5" id="KW-0862">Zinc</keyword>
<dbReference type="Gene3D" id="1.10.460.10">
    <property type="entry name" value="Topoisomerase I, domain 2"/>
    <property type="match status" value="1"/>
</dbReference>
<keyword evidence="14" id="KW-1185">Reference proteome</keyword>
<gene>
    <name evidence="10 13" type="primary">topA</name>
    <name evidence="13" type="ORF">EUBSIR_02465</name>
</gene>
<dbReference type="SMART" id="SM00493">
    <property type="entry name" value="TOPRIM"/>
    <property type="match status" value="1"/>
</dbReference>
<feature type="site" description="Interaction with DNA" evidence="10">
    <location>
        <position position="504"/>
    </location>
</feature>
<dbReference type="InterPro" id="IPR023405">
    <property type="entry name" value="Topo_IA_core_domain"/>
</dbReference>
<protein>
    <recommendedName>
        <fullName evidence="10">DNA topoisomerase 1</fullName>
        <ecNumber evidence="10">5.6.2.1</ecNumber>
    </recommendedName>
    <alternativeName>
        <fullName evidence="10">DNA topoisomerase I</fullName>
    </alternativeName>
</protein>
<dbReference type="AlphaFoldDB" id="B0MRI8"/>
<evidence type="ECO:0000256" key="6">
    <source>
        <dbReference type="ARBA" id="ARBA00022842"/>
    </source>
</evidence>
<evidence type="ECO:0000256" key="7">
    <source>
        <dbReference type="ARBA" id="ARBA00023029"/>
    </source>
</evidence>
<dbReference type="Gene3D" id="2.70.20.10">
    <property type="entry name" value="Topoisomerase I, domain 3"/>
    <property type="match status" value="1"/>
</dbReference>
<keyword evidence="9 10" id="KW-0413">Isomerase</keyword>
<dbReference type="CDD" id="cd03363">
    <property type="entry name" value="TOPRIM_TopoIA_TopoI"/>
    <property type="match status" value="1"/>
</dbReference>
<dbReference type="InterPro" id="IPR006171">
    <property type="entry name" value="TOPRIM_dom"/>
</dbReference>
<dbReference type="InterPro" id="IPR034149">
    <property type="entry name" value="TOPRIM_TopoI"/>
</dbReference>
<dbReference type="PANTHER" id="PTHR42785">
    <property type="entry name" value="DNA TOPOISOMERASE, TYPE IA, CORE"/>
    <property type="match status" value="1"/>
</dbReference>
<dbReference type="PANTHER" id="PTHR42785:SF1">
    <property type="entry name" value="DNA TOPOISOMERASE"/>
    <property type="match status" value="1"/>
</dbReference>
<feature type="domain" description="Topo IA-type catalytic" evidence="12">
    <location>
        <begin position="142"/>
        <end position="572"/>
    </location>
</feature>
<evidence type="ECO:0000313" key="14">
    <source>
        <dbReference type="Proteomes" id="UP000005326"/>
    </source>
</evidence>
<dbReference type="Gene3D" id="3.40.50.140">
    <property type="match status" value="1"/>
</dbReference>
<feature type="site" description="Interaction with DNA" evidence="10">
    <location>
        <position position="315"/>
    </location>
</feature>
<evidence type="ECO:0000256" key="3">
    <source>
        <dbReference type="ARBA" id="ARBA00022723"/>
    </source>
</evidence>
<dbReference type="InterPro" id="IPR000380">
    <property type="entry name" value="Topo_IA"/>
</dbReference>
<dbReference type="HAMAP" id="MF_00952">
    <property type="entry name" value="Topoisom_1_prok"/>
    <property type="match status" value="1"/>
</dbReference>
<dbReference type="InterPro" id="IPR013498">
    <property type="entry name" value="Topo_IA_Znf"/>
</dbReference>
<reference evidence="13" key="1">
    <citation type="submission" date="2007-10" db="EMBL/GenBank/DDBJ databases">
        <authorList>
            <person name="Fulton L."/>
            <person name="Clifton S."/>
            <person name="Fulton B."/>
            <person name="Xu J."/>
            <person name="Minx P."/>
            <person name="Pepin K.H."/>
            <person name="Johnson M."/>
            <person name="Thiruvilangam P."/>
            <person name="Bhonagiri V."/>
            <person name="Nash W.E."/>
            <person name="Mardis E.R."/>
            <person name="Wilson R.K."/>
        </authorList>
    </citation>
    <scope>NUCLEOTIDE SEQUENCE [LARGE SCALE GENOMIC DNA]</scope>
    <source>
        <strain evidence="13">DSM 15702</strain>
    </source>
</reference>
<comment type="function">
    <text evidence="10">Releases the supercoiling and torsional tension of DNA, which is introduced during the DNA replication and transcription, by transiently cleaving and rejoining one strand of the DNA duplex. Introduces a single-strand break via transesterification at a target site in duplex DNA. The scissile phosphodiester is attacked by the catalytic tyrosine of the enzyme, resulting in the formation of a DNA-(5'-phosphotyrosyl)-enzyme intermediate and the expulsion of a 3'-OH DNA strand. The free DNA strand then undergoes passage around the unbroken strand, thus removing DNA supercoils. Finally, in the religation step, the DNA 3'-OH attacks the covalent intermediate to expel the active-site tyrosine and restore the DNA phosphodiester backbone.</text>
</comment>
<evidence type="ECO:0000313" key="13">
    <source>
        <dbReference type="EMBL" id="EDR99406.1"/>
    </source>
</evidence>